<protein>
    <recommendedName>
        <fullName evidence="1">Integrase catalytic domain-containing protein</fullName>
    </recommendedName>
</protein>
<dbReference type="InterPro" id="IPR012337">
    <property type="entry name" value="RNaseH-like_sf"/>
</dbReference>
<dbReference type="EMBL" id="HBUF01256733">
    <property type="protein sequence ID" value="CAG6681746.1"/>
    <property type="molecule type" value="Transcribed_RNA"/>
</dbReference>
<dbReference type="GO" id="GO:0003676">
    <property type="term" value="F:nucleic acid binding"/>
    <property type="evidence" value="ECO:0007669"/>
    <property type="project" value="InterPro"/>
</dbReference>
<dbReference type="InterPro" id="IPR041588">
    <property type="entry name" value="Integrase_H2C2"/>
</dbReference>
<proteinExistence type="predicted"/>
<dbReference type="InterPro" id="IPR036397">
    <property type="entry name" value="RNaseH_sf"/>
</dbReference>
<dbReference type="AlphaFoldDB" id="A0A8D8X4X1"/>
<sequence length="489" mass="56133">MSKVESLFPFVEEGLTRLKTKVSNREDDKDFCYPIVLPGEHPVVQRLVMDVHIESCHVGAQILLSILRQKYWITGGRRTVRKILNRCVVCKRFTAKSIQTEATPLPLDRVRLAQVFEVTGVDLAGPLYVKTDSGETKKVWVCLFTCAVYRAVRLELVSSLSTDSFIMALKRFCSRQNRPSIMYSDQGSNFTGFENASKELDWNAITSYTSSRKIEWRFNPPSSPWWGGWWERLIGVMKSVLKKVLGRTFVSQEVLQTILCDIESIMNLRPLTYLSEDPSDLAVLTPAMFLHEIQEVGVPEWDLIQPSDLRKRYHHRQELVRRLRERFRTEYLGQLKLFASKKSEHEVKLGDLVLIGDDNLKKIDWPVGLVTELIKGRDSVVRVVRVRTSNGTLMRPVQRIYPLEVHLDLDSNVKSTPEVDMSPGELTPHESVVYEPDDLVLSPGFEPETCTDKVELKSPTVRKETRIPIFTRPQITRCGRVISKPSRFD</sequence>
<accession>A0A8D8X4X1</accession>
<dbReference type="InterPro" id="IPR040676">
    <property type="entry name" value="DUF5641"/>
</dbReference>
<dbReference type="InterPro" id="IPR001584">
    <property type="entry name" value="Integrase_cat-core"/>
</dbReference>
<feature type="domain" description="Integrase catalytic" evidence="1">
    <location>
        <begin position="102"/>
        <end position="294"/>
    </location>
</feature>
<dbReference type="PANTHER" id="PTHR47331:SF2">
    <property type="match status" value="1"/>
</dbReference>
<organism evidence="2">
    <name type="scientific">Cacopsylla melanoneura</name>
    <dbReference type="NCBI Taxonomy" id="428564"/>
    <lineage>
        <taxon>Eukaryota</taxon>
        <taxon>Metazoa</taxon>
        <taxon>Ecdysozoa</taxon>
        <taxon>Arthropoda</taxon>
        <taxon>Hexapoda</taxon>
        <taxon>Insecta</taxon>
        <taxon>Pterygota</taxon>
        <taxon>Neoptera</taxon>
        <taxon>Paraneoptera</taxon>
        <taxon>Hemiptera</taxon>
        <taxon>Sternorrhyncha</taxon>
        <taxon>Psylloidea</taxon>
        <taxon>Psyllidae</taxon>
        <taxon>Psyllinae</taxon>
        <taxon>Cacopsylla</taxon>
    </lineage>
</organism>
<dbReference type="PANTHER" id="PTHR47331">
    <property type="entry name" value="PHD-TYPE DOMAIN-CONTAINING PROTEIN"/>
    <property type="match status" value="1"/>
</dbReference>
<dbReference type="Pfam" id="PF18701">
    <property type="entry name" value="DUF5641"/>
    <property type="match status" value="1"/>
</dbReference>
<dbReference type="Gene3D" id="3.30.420.10">
    <property type="entry name" value="Ribonuclease H-like superfamily/Ribonuclease H"/>
    <property type="match status" value="1"/>
</dbReference>
<dbReference type="Gene3D" id="1.10.340.70">
    <property type="match status" value="1"/>
</dbReference>
<dbReference type="EMBL" id="HBUF01256730">
    <property type="protein sequence ID" value="CAG6681740.1"/>
    <property type="molecule type" value="Transcribed_RNA"/>
</dbReference>
<evidence type="ECO:0000313" key="2">
    <source>
        <dbReference type="EMBL" id="CAG6681740.1"/>
    </source>
</evidence>
<name>A0A8D8X4X1_9HEMI</name>
<dbReference type="Pfam" id="PF17921">
    <property type="entry name" value="Integrase_H2C2"/>
    <property type="match status" value="1"/>
</dbReference>
<dbReference type="GO" id="GO:0015074">
    <property type="term" value="P:DNA integration"/>
    <property type="evidence" value="ECO:0007669"/>
    <property type="project" value="InterPro"/>
</dbReference>
<dbReference type="PROSITE" id="PS50994">
    <property type="entry name" value="INTEGRASE"/>
    <property type="match status" value="1"/>
</dbReference>
<evidence type="ECO:0000259" key="1">
    <source>
        <dbReference type="PROSITE" id="PS50994"/>
    </source>
</evidence>
<reference evidence="2" key="1">
    <citation type="submission" date="2021-05" db="EMBL/GenBank/DDBJ databases">
        <authorList>
            <person name="Alioto T."/>
            <person name="Alioto T."/>
            <person name="Gomez Garrido J."/>
        </authorList>
    </citation>
    <scope>NUCLEOTIDE SEQUENCE</scope>
</reference>
<dbReference type="SUPFAM" id="SSF53098">
    <property type="entry name" value="Ribonuclease H-like"/>
    <property type="match status" value="1"/>
</dbReference>